<proteinExistence type="predicted"/>
<evidence type="ECO:0008006" key="4">
    <source>
        <dbReference type="Google" id="ProtNLM"/>
    </source>
</evidence>
<evidence type="ECO:0000256" key="1">
    <source>
        <dbReference type="SAM" id="MobiDB-lite"/>
    </source>
</evidence>
<comment type="caution">
    <text evidence="2">The sequence shown here is derived from an EMBL/GenBank/DDBJ whole genome shotgun (WGS) entry which is preliminary data.</text>
</comment>
<sequence length="179" mass="20031">MSSQRPARLGKRKRDTQNSSRPTPDPSGEQDTPSSGWLLSLPDIPNDQASSLPTELDSNILPMPTEHQSHHSGSCKVHQDTLESLDEGRSTYTWVNWAVLPYYTIDASSGVKKAWWWQYGVPLQYKRGDEKRKAWLCKYCHLDGTDNGLIVVSGGSTAVLRHIYRPQGLPTEPIDMGDP</sequence>
<gene>
    <name evidence="2" type="ORF">EJ04DRAFT_527591</name>
</gene>
<feature type="compositionally biased region" description="Polar residues" evidence="1">
    <location>
        <begin position="47"/>
        <end position="57"/>
    </location>
</feature>
<dbReference type="AlphaFoldDB" id="A0A9P4QQR7"/>
<evidence type="ECO:0000313" key="2">
    <source>
        <dbReference type="EMBL" id="KAF2729728.1"/>
    </source>
</evidence>
<accession>A0A9P4QQR7</accession>
<feature type="region of interest" description="Disordered" evidence="1">
    <location>
        <begin position="1"/>
        <end position="78"/>
    </location>
</feature>
<keyword evidence="3" id="KW-1185">Reference proteome</keyword>
<organism evidence="2 3">
    <name type="scientific">Polyplosphaeria fusca</name>
    <dbReference type="NCBI Taxonomy" id="682080"/>
    <lineage>
        <taxon>Eukaryota</taxon>
        <taxon>Fungi</taxon>
        <taxon>Dikarya</taxon>
        <taxon>Ascomycota</taxon>
        <taxon>Pezizomycotina</taxon>
        <taxon>Dothideomycetes</taxon>
        <taxon>Pleosporomycetidae</taxon>
        <taxon>Pleosporales</taxon>
        <taxon>Tetraplosphaeriaceae</taxon>
        <taxon>Polyplosphaeria</taxon>
    </lineage>
</organism>
<dbReference type="EMBL" id="ML996237">
    <property type="protein sequence ID" value="KAF2729728.1"/>
    <property type="molecule type" value="Genomic_DNA"/>
</dbReference>
<reference evidence="2" key="1">
    <citation type="journal article" date="2020" name="Stud. Mycol.">
        <title>101 Dothideomycetes genomes: a test case for predicting lifestyles and emergence of pathogens.</title>
        <authorList>
            <person name="Haridas S."/>
            <person name="Albert R."/>
            <person name="Binder M."/>
            <person name="Bloem J."/>
            <person name="Labutti K."/>
            <person name="Salamov A."/>
            <person name="Andreopoulos B."/>
            <person name="Baker S."/>
            <person name="Barry K."/>
            <person name="Bills G."/>
            <person name="Bluhm B."/>
            <person name="Cannon C."/>
            <person name="Castanera R."/>
            <person name="Culley D."/>
            <person name="Daum C."/>
            <person name="Ezra D."/>
            <person name="Gonzalez J."/>
            <person name="Henrissat B."/>
            <person name="Kuo A."/>
            <person name="Liang C."/>
            <person name="Lipzen A."/>
            <person name="Lutzoni F."/>
            <person name="Magnuson J."/>
            <person name="Mondo S."/>
            <person name="Nolan M."/>
            <person name="Ohm R."/>
            <person name="Pangilinan J."/>
            <person name="Park H.-J."/>
            <person name="Ramirez L."/>
            <person name="Alfaro M."/>
            <person name="Sun H."/>
            <person name="Tritt A."/>
            <person name="Yoshinaga Y."/>
            <person name="Zwiers L.-H."/>
            <person name="Turgeon B."/>
            <person name="Goodwin S."/>
            <person name="Spatafora J."/>
            <person name="Crous P."/>
            <person name="Grigoriev I."/>
        </authorList>
    </citation>
    <scope>NUCLEOTIDE SEQUENCE</scope>
    <source>
        <strain evidence="2">CBS 125425</strain>
    </source>
</reference>
<protein>
    <recommendedName>
        <fullName evidence="4">BED-type domain-containing protein</fullName>
    </recommendedName>
</protein>
<dbReference type="Proteomes" id="UP000799444">
    <property type="component" value="Unassembled WGS sequence"/>
</dbReference>
<evidence type="ECO:0000313" key="3">
    <source>
        <dbReference type="Proteomes" id="UP000799444"/>
    </source>
</evidence>
<dbReference type="OrthoDB" id="3811417at2759"/>
<name>A0A9P4QQR7_9PLEO</name>